<keyword evidence="2" id="KW-1185">Reference proteome</keyword>
<feature type="non-terminal residue" evidence="1">
    <location>
        <position position="72"/>
    </location>
</feature>
<accession>A0A6A4HWJ4</accession>
<reference evidence="1" key="1">
    <citation type="journal article" date="2019" name="Environ. Microbiol.">
        <title>Fungal ecological strategies reflected in gene transcription - a case study of two litter decomposers.</title>
        <authorList>
            <person name="Barbi F."/>
            <person name="Kohler A."/>
            <person name="Barry K."/>
            <person name="Baskaran P."/>
            <person name="Daum C."/>
            <person name="Fauchery L."/>
            <person name="Ihrmark K."/>
            <person name="Kuo A."/>
            <person name="LaButti K."/>
            <person name="Lipzen A."/>
            <person name="Morin E."/>
            <person name="Grigoriev I.V."/>
            <person name="Henrissat B."/>
            <person name="Lindahl B."/>
            <person name="Martin F."/>
        </authorList>
    </citation>
    <scope>NUCLEOTIDE SEQUENCE</scope>
    <source>
        <strain evidence="1">JB14</strain>
    </source>
</reference>
<dbReference type="EMBL" id="ML769447">
    <property type="protein sequence ID" value="KAE9401287.1"/>
    <property type="molecule type" value="Genomic_DNA"/>
</dbReference>
<gene>
    <name evidence="1" type="ORF">BT96DRAFT_787422</name>
</gene>
<feature type="non-terminal residue" evidence="1">
    <location>
        <position position="1"/>
    </location>
</feature>
<evidence type="ECO:0000313" key="1">
    <source>
        <dbReference type="EMBL" id="KAE9401287.1"/>
    </source>
</evidence>
<proteinExistence type="predicted"/>
<protein>
    <submittedName>
        <fullName evidence="1">Uncharacterized protein</fullName>
    </submittedName>
</protein>
<dbReference type="Proteomes" id="UP000799118">
    <property type="component" value="Unassembled WGS sequence"/>
</dbReference>
<dbReference type="OrthoDB" id="364513at2759"/>
<organism evidence="1 2">
    <name type="scientific">Gymnopus androsaceus JB14</name>
    <dbReference type="NCBI Taxonomy" id="1447944"/>
    <lineage>
        <taxon>Eukaryota</taxon>
        <taxon>Fungi</taxon>
        <taxon>Dikarya</taxon>
        <taxon>Basidiomycota</taxon>
        <taxon>Agaricomycotina</taxon>
        <taxon>Agaricomycetes</taxon>
        <taxon>Agaricomycetidae</taxon>
        <taxon>Agaricales</taxon>
        <taxon>Marasmiineae</taxon>
        <taxon>Omphalotaceae</taxon>
        <taxon>Gymnopus</taxon>
    </lineage>
</organism>
<sequence length="72" mass="8058">SSSQQGFVFLETNYRVCVHRYAFFTSNAEPSNPVHALDNPLKTAVLNLFVSLKHRFVVGSLTRDRALSNGMT</sequence>
<name>A0A6A4HWJ4_9AGAR</name>
<evidence type="ECO:0000313" key="2">
    <source>
        <dbReference type="Proteomes" id="UP000799118"/>
    </source>
</evidence>
<dbReference type="AlphaFoldDB" id="A0A6A4HWJ4"/>